<evidence type="ECO:0008006" key="7">
    <source>
        <dbReference type="Google" id="ProtNLM"/>
    </source>
</evidence>
<dbReference type="GO" id="GO:0034974">
    <property type="term" value="C:Swi5-Swi2 complex"/>
    <property type="evidence" value="ECO:0007669"/>
    <property type="project" value="TreeGrafter"/>
</dbReference>
<gene>
    <name evidence="5" type="ORF">KGF57_002875</name>
</gene>
<protein>
    <recommendedName>
        <fullName evidence="7">Swi5-domain-containing protein</fullName>
    </recommendedName>
</protein>
<dbReference type="PANTHER" id="PTHR28529">
    <property type="entry name" value="DNA REPAIR PROTEIN SWI5 HOMOLOG"/>
    <property type="match status" value="1"/>
</dbReference>
<feature type="compositionally biased region" description="Low complexity" evidence="4">
    <location>
        <begin position="130"/>
        <end position="163"/>
    </location>
</feature>
<feature type="compositionally biased region" description="Low complexity" evidence="4">
    <location>
        <begin position="40"/>
        <end position="67"/>
    </location>
</feature>
<feature type="compositionally biased region" description="Basic and acidic residues" evidence="4">
    <location>
        <begin position="1"/>
        <end position="10"/>
    </location>
</feature>
<keyword evidence="6" id="KW-1185">Reference proteome</keyword>
<dbReference type="Pfam" id="PF07061">
    <property type="entry name" value="Swi5"/>
    <property type="match status" value="1"/>
</dbReference>
<keyword evidence="3" id="KW-0234">DNA repair</keyword>
<dbReference type="GO" id="GO:0000709">
    <property type="term" value="P:meiotic joint molecule formation"/>
    <property type="evidence" value="ECO:0007669"/>
    <property type="project" value="TreeGrafter"/>
</dbReference>
<sequence>MSDTVDHENSLLESTTKLVIDNDEAGSNGNSHSQIHPHQSTRISTSLPSSSESARPQPQSQSSSEESTCVGNSTVVSSINTEPRQLKLQNSSGEGETTIRQTLDTQAIDTTVPILSPSIGDKENTTKSFAESLSTSPTSPSAYTAPRESFKSHSATSSTSTLSPEDQERISTKEKNLDEIKQQCSCLIHELEGNDQPEVIVKRHIQQLKKYNELKDVALQLVTLIADQRQVKTTDILNEMKLEVGEDGNEV</sequence>
<evidence type="ECO:0000313" key="5">
    <source>
        <dbReference type="EMBL" id="KAI5958067.1"/>
    </source>
</evidence>
<dbReference type="InterPro" id="IPR010760">
    <property type="entry name" value="DNA-repair_Swi5"/>
</dbReference>
<reference evidence="5 6" key="1">
    <citation type="journal article" date="2022" name="DNA Res.">
        <title>Genome analysis of five recently described species of the CUG-Ser clade uncovers Candida theae as a new hybrid lineage with pathogenic potential in the Candida parapsilosis species complex.</title>
        <authorList>
            <person name="Mixao V."/>
            <person name="Del Olmo V."/>
            <person name="Hegedusova E."/>
            <person name="Saus E."/>
            <person name="Pryszcz L."/>
            <person name="Cillingova A."/>
            <person name="Nosek J."/>
            <person name="Gabaldon T."/>
        </authorList>
    </citation>
    <scope>NUCLEOTIDE SEQUENCE [LARGE SCALE GENOMIC DNA]</scope>
    <source>
        <strain evidence="5 6">CBS 12239</strain>
    </source>
</reference>
<name>A0AAD5FYH5_9ASCO</name>
<feature type="region of interest" description="Disordered" evidence="4">
    <location>
        <begin position="1"/>
        <end position="170"/>
    </location>
</feature>
<accession>A0AAD5FYH5</accession>
<evidence type="ECO:0000313" key="6">
    <source>
        <dbReference type="Proteomes" id="UP001204833"/>
    </source>
</evidence>
<dbReference type="GeneID" id="76150934"/>
<dbReference type="Gene3D" id="1.20.5.170">
    <property type="match status" value="1"/>
</dbReference>
<dbReference type="PANTHER" id="PTHR28529:SF2">
    <property type="entry name" value="DNA REPAIR PROTEIN SWI5 HOMOLOG"/>
    <property type="match status" value="1"/>
</dbReference>
<evidence type="ECO:0000256" key="2">
    <source>
        <dbReference type="ARBA" id="ARBA00022763"/>
    </source>
</evidence>
<dbReference type="EMBL" id="JAIHNG010000119">
    <property type="protein sequence ID" value="KAI5958067.1"/>
    <property type="molecule type" value="Genomic_DNA"/>
</dbReference>
<dbReference type="RefSeq" id="XP_051608702.1">
    <property type="nucleotide sequence ID" value="XM_051752234.1"/>
</dbReference>
<dbReference type="GO" id="GO:0010772">
    <property type="term" value="P:meiotic DNA recombinase assembly involved in reciprocal meiotic recombination"/>
    <property type="evidence" value="ECO:0007669"/>
    <property type="project" value="TreeGrafter"/>
</dbReference>
<dbReference type="Proteomes" id="UP001204833">
    <property type="component" value="Unassembled WGS sequence"/>
</dbReference>
<feature type="compositionally biased region" description="Polar residues" evidence="4">
    <location>
        <begin position="69"/>
        <end position="109"/>
    </location>
</feature>
<comment type="similarity">
    <text evidence="1">Belongs to the SWI5/SAE3 family.</text>
</comment>
<proteinExistence type="inferred from homology"/>
<comment type="caution">
    <text evidence="5">The sequence shown here is derived from an EMBL/GenBank/DDBJ whole genome shotgun (WGS) entry which is preliminary data.</text>
</comment>
<evidence type="ECO:0000256" key="3">
    <source>
        <dbReference type="ARBA" id="ARBA00023204"/>
    </source>
</evidence>
<keyword evidence="2" id="KW-0227">DNA damage</keyword>
<evidence type="ECO:0000256" key="1">
    <source>
        <dbReference type="ARBA" id="ARBA00008060"/>
    </source>
</evidence>
<dbReference type="AlphaFoldDB" id="A0AAD5FYH5"/>
<evidence type="ECO:0000256" key="4">
    <source>
        <dbReference type="SAM" id="MobiDB-lite"/>
    </source>
</evidence>
<dbReference type="GO" id="GO:0032798">
    <property type="term" value="C:Swi5-Sfr1 complex"/>
    <property type="evidence" value="ECO:0007669"/>
    <property type="project" value="TreeGrafter"/>
</dbReference>
<feature type="compositionally biased region" description="Polar residues" evidence="4">
    <location>
        <begin position="25"/>
        <end position="38"/>
    </location>
</feature>
<organism evidence="5 6">
    <name type="scientific">Candida theae</name>
    <dbReference type="NCBI Taxonomy" id="1198502"/>
    <lineage>
        <taxon>Eukaryota</taxon>
        <taxon>Fungi</taxon>
        <taxon>Dikarya</taxon>
        <taxon>Ascomycota</taxon>
        <taxon>Saccharomycotina</taxon>
        <taxon>Pichiomycetes</taxon>
        <taxon>Debaryomycetaceae</taxon>
        <taxon>Candida/Lodderomyces clade</taxon>
        <taxon>Candida</taxon>
    </lineage>
</organism>